<name>K2QEL8_METFP</name>
<proteinExistence type="inferred from homology"/>
<dbReference type="EMBL" id="AMPO01000002">
    <property type="protein sequence ID" value="EKF86536.1"/>
    <property type="molecule type" value="Genomic_DNA"/>
</dbReference>
<dbReference type="InterPro" id="IPR007842">
    <property type="entry name" value="HEPN_dom"/>
</dbReference>
<dbReference type="Gene3D" id="1.20.120.330">
    <property type="entry name" value="Nucleotidyltransferases domain 2"/>
    <property type="match status" value="1"/>
</dbReference>
<dbReference type="PANTHER" id="PTHR36565:SF1">
    <property type="entry name" value="UPF0332 PROTEIN TM_1000"/>
    <property type="match status" value="1"/>
</dbReference>
<dbReference type="PATRIC" id="fig|1204725.3.peg.725"/>
<evidence type="ECO:0000313" key="4">
    <source>
        <dbReference type="Proteomes" id="UP000007360"/>
    </source>
</evidence>
<dbReference type="RefSeq" id="WP_004029927.1">
    <property type="nucleotide sequence ID" value="NZ_AMPO01000002.1"/>
</dbReference>
<comment type="caution">
    <text evidence="3">The sequence shown here is derived from an EMBL/GenBank/DDBJ whole genome shotgun (WGS) entry which is preliminary data.</text>
</comment>
<dbReference type="OrthoDB" id="67867at2157"/>
<organism evidence="3 4">
    <name type="scientific">Methanobacterium formicicum (strain DSM 3637 / PP1)</name>
    <dbReference type="NCBI Taxonomy" id="1204725"/>
    <lineage>
        <taxon>Archaea</taxon>
        <taxon>Methanobacteriati</taxon>
        <taxon>Methanobacteriota</taxon>
        <taxon>Methanomada group</taxon>
        <taxon>Methanobacteria</taxon>
        <taxon>Methanobacteriales</taxon>
        <taxon>Methanobacteriaceae</taxon>
        <taxon>Methanobacterium</taxon>
    </lineage>
</organism>
<reference evidence="3 4" key="1">
    <citation type="journal article" date="2012" name="J. Bacteriol.">
        <title>Draft genome sequence of Methanobacterium formicicum DSM 3637, an archaebacterium isolated from the methane producer amoeba Pelomyxa palustris.</title>
        <authorList>
            <person name="Gutierrez G."/>
        </authorList>
    </citation>
    <scope>NUCLEOTIDE SEQUENCE [LARGE SCALE GENOMIC DNA]</scope>
    <source>
        <strain evidence="4">DSM 3637 / PP1</strain>
    </source>
</reference>
<evidence type="ECO:0000256" key="1">
    <source>
        <dbReference type="ARBA" id="ARBA00038248"/>
    </source>
</evidence>
<accession>K2QEL8</accession>
<dbReference type="Pfam" id="PF05168">
    <property type="entry name" value="HEPN"/>
    <property type="match status" value="1"/>
</dbReference>
<protein>
    <recommendedName>
        <fullName evidence="2">HEPN domain-containing protein</fullName>
    </recommendedName>
</protein>
<dbReference type="AlphaFoldDB" id="K2QEL8"/>
<sequence length="138" mass="16031">MLSRLEEEGFIKKLPPDPRRVENSLDLAHRDVDTATRMLKNEDNDWAFNIAYNSMLQSVRALMFHMGYRPSSKNSHIAVVRFTEIVLGDDYSVLLDRIRRKRHRAVYDIAGTISNSEAHFVVEMALKLIQRVESELDK</sequence>
<feature type="domain" description="HEPN" evidence="2">
    <location>
        <begin position="22"/>
        <end position="133"/>
    </location>
</feature>
<keyword evidence="4" id="KW-1185">Reference proteome</keyword>
<comment type="similarity">
    <text evidence="1">Belongs to the UPF0332 family.</text>
</comment>
<dbReference type="Proteomes" id="UP000007360">
    <property type="component" value="Unassembled WGS sequence"/>
</dbReference>
<dbReference type="PANTHER" id="PTHR36565">
    <property type="entry name" value="UPF0332 PROTEIN TM_1000"/>
    <property type="match status" value="1"/>
</dbReference>
<evidence type="ECO:0000259" key="2">
    <source>
        <dbReference type="Pfam" id="PF05168"/>
    </source>
</evidence>
<evidence type="ECO:0000313" key="3">
    <source>
        <dbReference type="EMBL" id="EKF86536.1"/>
    </source>
</evidence>
<gene>
    <name evidence="3" type="ORF">A994_03598</name>
</gene>
<dbReference type="InterPro" id="IPR052226">
    <property type="entry name" value="UPF0332_toxin"/>
</dbReference>